<evidence type="ECO:0000313" key="3">
    <source>
        <dbReference type="Proteomes" id="UP001500909"/>
    </source>
</evidence>
<evidence type="ECO:0000313" key="2">
    <source>
        <dbReference type="EMBL" id="GAA0461220.1"/>
    </source>
</evidence>
<proteinExistence type="predicted"/>
<feature type="region of interest" description="Disordered" evidence="1">
    <location>
        <begin position="1"/>
        <end position="37"/>
    </location>
</feature>
<dbReference type="EMBL" id="BAAABY010000022">
    <property type="protein sequence ID" value="GAA0461220.1"/>
    <property type="molecule type" value="Genomic_DNA"/>
</dbReference>
<feature type="region of interest" description="Disordered" evidence="1">
    <location>
        <begin position="94"/>
        <end position="115"/>
    </location>
</feature>
<comment type="caution">
    <text evidence="2">The sequence shown here is derived from an EMBL/GenBank/DDBJ whole genome shotgun (WGS) entry which is preliminary data.</text>
</comment>
<sequence length="115" mass="12563">MTLQEAGGSNAEKRHGGPVRPTGSGRRQRTARRFGELEDSTEWAVAFELQNVASPIRTVKGSWQVTQVARPVTPQTRADRRERLCDRQCVDSRGTVGCSRSDAEPPSARAGPDTT</sequence>
<accession>A0ABP3JS92</accession>
<keyword evidence="3" id="KW-1185">Reference proteome</keyword>
<name>A0ABP3JS92_9ACTN</name>
<organism evidence="2 3">
    <name type="scientific">Streptomyces olivaceiscleroticus</name>
    <dbReference type="NCBI Taxonomy" id="68245"/>
    <lineage>
        <taxon>Bacteria</taxon>
        <taxon>Bacillati</taxon>
        <taxon>Actinomycetota</taxon>
        <taxon>Actinomycetes</taxon>
        <taxon>Kitasatosporales</taxon>
        <taxon>Streptomycetaceae</taxon>
        <taxon>Streptomyces</taxon>
    </lineage>
</organism>
<protein>
    <submittedName>
        <fullName evidence="2">Uncharacterized protein</fullName>
    </submittedName>
</protein>
<reference evidence="3" key="1">
    <citation type="journal article" date="2019" name="Int. J. Syst. Evol. Microbiol.">
        <title>The Global Catalogue of Microorganisms (GCM) 10K type strain sequencing project: providing services to taxonomists for standard genome sequencing and annotation.</title>
        <authorList>
            <consortium name="The Broad Institute Genomics Platform"/>
            <consortium name="The Broad Institute Genome Sequencing Center for Infectious Disease"/>
            <person name="Wu L."/>
            <person name="Ma J."/>
        </authorList>
    </citation>
    <scope>NUCLEOTIDE SEQUENCE [LARGE SCALE GENOMIC DNA]</scope>
    <source>
        <strain evidence="3">JCM 4805</strain>
    </source>
</reference>
<dbReference type="Proteomes" id="UP001500909">
    <property type="component" value="Unassembled WGS sequence"/>
</dbReference>
<evidence type="ECO:0000256" key="1">
    <source>
        <dbReference type="SAM" id="MobiDB-lite"/>
    </source>
</evidence>
<gene>
    <name evidence="2" type="ORF">GCM10010361_26370</name>
</gene>